<evidence type="ECO:0000256" key="1">
    <source>
        <dbReference type="ARBA" id="ARBA00004442"/>
    </source>
</evidence>
<sequence>MHIYKSRISIFFLTGLLPALLLLTGCSKLIEVNRPSNTVGNDVIFKTDERAVTALMTVYAQMINYNSGISLSNGALPVFTGLMSDEYVKNSSSADEQDKMLEEFYKNVITRTNTIPDISFWNNGYEVIFSANAVIEGVAASGSPALTARTRDLLNGEAKLVRAFQHFYLANLYGDIPIVLTTDINQTRTLSRRLVSEVYQQVEKDLKDAFLLLPADYSAAGNTRYRPNKWVAAALLARLYLYEKNYPAAAEQAGLVINNGLYKLLPPANVFMINSEECLWQLEHPTRGNAAPEEVNFFTPAMQYNKVPEDYKMFFTDPEMFAYFSTSGQMIPRCPMTQALINAFETGDERKAAWTDTVPVPVAPPYNGNGYRFSHKTENINLDGTLSPSAYTVMRLAEMYLIRAEALAQQGTDLAGATADLNKIRNRAGLPDLETGSREQLLAAVAQERRVEFFGEWGHRWFDLKRTGKATETLRVITEKQPWSNDHLLLPLPQIELINNPMLKQNPGY</sequence>
<dbReference type="Pfam" id="PF14322">
    <property type="entry name" value="SusD-like_3"/>
    <property type="match status" value="1"/>
</dbReference>
<gene>
    <name evidence="8" type="ORF">SAMN04488122_2232</name>
</gene>
<keyword evidence="5" id="KW-0998">Cell outer membrane</keyword>
<dbReference type="AlphaFoldDB" id="A0A1I0R4N5"/>
<evidence type="ECO:0000313" key="8">
    <source>
        <dbReference type="EMBL" id="SEW35383.1"/>
    </source>
</evidence>
<comment type="subcellular location">
    <subcellularLocation>
        <location evidence="1">Cell outer membrane</location>
    </subcellularLocation>
</comment>
<evidence type="ECO:0000256" key="4">
    <source>
        <dbReference type="ARBA" id="ARBA00023136"/>
    </source>
</evidence>
<dbReference type="PROSITE" id="PS51257">
    <property type="entry name" value="PROKAR_LIPOPROTEIN"/>
    <property type="match status" value="1"/>
</dbReference>
<dbReference type="RefSeq" id="WP_089894542.1">
    <property type="nucleotide sequence ID" value="NZ_FOJG01000001.1"/>
</dbReference>
<feature type="domain" description="RagB/SusD" evidence="6">
    <location>
        <begin position="371"/>
        <end position="509"/>
    </location>
</feature>
<dbReference type="EMBL" id="FOJG01000001">
    <property type="protein sequence ID" value="SEW35383.1"/>
    <property type="molecule type" value="Genomic_DNA"/>
</dbReference>
<proteinExistence type="inferred from homology"/>
<dbReference type="Proteomes" id="UP000199310">
    <property type="component" value="Unassembled WGS sequence"/>
</dbReference>
<dbReference type="Gene3D" id="1.25.40.390">
    <property type="match status" value="1"/>
</dbReference>
<protein>
    <submittedName>
        <fullName evidence="8">SusD family protein</fullName>
    </submittedName>
</protein>
<dbReference type="InterPro" id="IPR033985">
    <property type="entry name" value="SusD-like_N"/>
</dbReference>
<feature type="domain" description="SusD-like N-terminal" evidence="7">
    <location>
        <begin position="92"/>
        <end position="241"/>
    </location>
</feature>
<keyword evidence="3" id="KW-0732">Signal</keyword>
<dbReference type="InterPro" id="IPR011990">
    <property type="entry name" value="TPR-like_helical_dom_sf"/>
</dbReference>
<dbReference type="STRING" id="29529.SAMN04488122_2232"/>
<dbReference type="SUPFAM" id="SSF48452">
    <property type="entry name" value="TPR-like"/>
    <property type="match status" value="1"/>
</dbReference>
<evidence type="ECO:0000259" key="7">
    <source>
        <dbReference type="Pfam" id="PF14322"/>
    </source>
</evidence>
<evidence type="ECO:0000256" key="3">
    <source>
        <dbReference type="ARBA" id="ARBA00022729"/>
    </source>
</evidence>
<evidence type="ECO:0000256" key="5">
    <source>
        <dbReference type="ARBA" id="ARBA00023237"/>
    </source>
</evidence>
<dbReference type="Pfam" id="PF07980">
    <property type="entry name" value="SusD_RagB"/>
    <property type="match status" value="1"/>
</dbReference>
<keyword evidence="9" id="KW-1185">Reference proteome</keyword>
<comment type="similarity">
    <text evidence="2">Belongs to the SusD family.</text>
</comment>
<evidence type="ECO:0000259" key="6">
    <source>
        <dbReference type="Pfam" id="PF07980"/>
    </source>
</evidence>
<dbReference type="GO" id="GO:0009279">
    <property type="term" value="C:cell outer membrane"/>
    <property type="evidence" value="ECO:0007669"/>
    <property type="project" value="UniProtKB-SubCell"/>
</dbReference>
<dbReference type="OrthoDB" id="625727at2"/>
<accession>A0A1I0R4N5</accession>
<evidence type="ECO:0000256" key="2">
    <source>
        <dbReference type="ARBA" id="ARBA00006275"/>
    </source>
</evidence>
<organism evidence="8 9">
    <name type="scientific">Chitinophaga arvensicola</name>
    <dbReference type="NCBI Taxonomy" id="29529"/>
    <lineage>
        <taxon>Bacteria</taxon>
        <taxon>Pseudomonadati</taxon>
        <taxon>Bacteroidota</taxon>
        <taxon>Chitinophagia</taxon>
        <taxon>Chitinophagales</taxon>
        <taxon>Chitinophagaceae</taxon>
        <taxon>Chitinophaga</taxon>
    </lineage>
</organism>
<reference evidence="9" key="1">
    <citation type="submission" date="2016-10" db="EMBL/GenBank/DDBJ databases">
        <authorList>
            <person name="Varghese N."/>
            <person name="Submissions S."/>
        </authorList>
    </citation>
    <scope>NUCLEOTIDE SEQUENCE [LARGE SCALE GENOMIC DNA]</scope>
    <source>
        <strain evidence="9">DSM 3695</strain>
    </source>
</reference>
<name>A0A1I0R4N5_9BACT</name>
<evidence type="ECO:0000313" key="9">
    <source>
        <dbReference type="Proteomes" id="UP000199310"/>
    </source>
</evidence>
<dbReference type="InterPro" id="IPR012944">
    <property type="entry name" value="SusD_RagB_dom"/>
</dbReference>
<keyword evidence="4" id="KW-0472">Membrane</keyword>